<keyword evidence="2" id="KW-0808">Transferase</keyword>
<gene>
    <name evidence="6" type="ORF">OXX778_LOCUS14802</name>
</gene>
<dbReference type="SUPFAM" id="SSF54001">
    <property type="entry name" value="Cysteine proteinases"/>
    <property type="match status" value="1"/>
</dbReference>
<evidence type="ECO:0000256" key="2">
    <source>
        <dbReference type="ARBA" id="ARBA00022679"/>
    </source>
</evidence>
<dbReference type="GO" id="GO:0016410">
    <property type="term" value="F:N-acyltransferase activity"/>
    <property type="evidence" value="ECO:0007669"/>
    <property type="project" value="TreeGrafter"/>
</dbReference>
<comment type="caution">
    <text evidence="6">The sequence shown here is derived from an EMBL/GenBank/DDBJ whole genome shotgun (WGS) entry which is preliminary data.</text>
</comment>
<keyword evidence="3" id="KW-0378">Hydrolase</keyword>
<comment type="similarity">
    <text evidence="1">Belongs to the H-rev107 family.</text>
</comment>
<sequence length="202" mass="23322">MECSSNQVLSEDENDSFVVINECDLKDYVPVSSAKEVQKFLHNKQVLSELLPGDLIEFKRNLYSHWAIYIGNSKIVHFSGNETRLAISGVQLTEIHKAKINIDNYWDILEDSYAFRNNLFDKILNPLPVEEILIRAYSKVGESNFSIFSNNCEHFAKYCRYGVNSSDQIMKFIKFGNSVTKSFRDLKIKCTNLINFNNDQVQ</sequence>
<dbReference type="GO" id="GO:0070292">
    <property type="term" value="P:N-acylphosphatidylethanolamine metabolic process"/>
    <property type="evidence" value="ECO:0007669"/>
    <property type="project" value="TreeGrafter"/>
</dbReference>
<dbReference type="GO" id="GO:0004623">
    <property type="term" value="F:phospholipase A2 activity"/>
    <property type="evidence" value="ECO:0007669"/>
    <property type="project" value="TreeGrafter"/>
</dbReference>
<evidence type="ECO:0000256" key="1">
    <source>
        <dbReference type="ARBA" id="ARBA00007824"/>
    </source>
</evidence>
<evidence type="ECO:0000313" key="6">
    <source>
        <dbReference type="EMBL" id="CAF0968658.1"/>
    </source>
</evidence>
<organism evidence="6 7">
    <name type="scientific">Brachionus calyciflorus</name>
    <dbReference type="NCBI Taxonomy" id="104777"/>
    <lineage>
        <taxon>Eukaryota</taxon>
        <taxon>Metazoa</taxon>
        <taxon>Spiralia</taxon>
        <taxon>Gnathifera</taxon>
        <taxon>Rotifera</taxon>
        <taxon>Eurotatoria</taxon>
        <taxon>Monogononta</taxon>
        <taxon>Pseudotrocha</taxon>
        <taxon>Ploima</taxon>
        <taxon>Brachionidae</taxon>
        <taxon>Brachionus</taxon>
    </lineage>
</organism>
<evidence type="ECO:0000313" key="7">
    <source>
        <dbReference type="Proteomes" id="UP000663879"/>
    </source>
</evidence>
<dbReference type="Gene3D" id="3.90.1720.10">
    <property type="entry name" value="endopeptidase domain like (from Nostoc punctiforme)"/>
    <property type="match status" value="1"/>
</dbReference>
<evidence type="ECO:0000256" key="4">
    <source>
        <dbReference type="ARBA" id="ARBA00023098"/>
    </source>
</evidence>
<dbReference type="EMBL" id="CAJNOC010003119">
    <property type="protein sequence ID" value="CAF0968658.1"/>
    <property type="molecule type" value="Genomic_DNA"/>
</dbReference>
<name>A0A814ENQ9_9BILA</name>
<accession>A0A814ENQ9</accession>
<dbReference type="GO" id="GO:0008970">
    <property type="term" value="F:phospholipase A1 activity"/>
    <property type="evidence" value="ECO:0007669"/>
    <property type="project" value="TreeGrafter"/>
</dbReference>
<dbReference type="PANTHER" id="PTHR13943">
    <property type="entry name" value="HRAS-LIKE SUPPRESSOR - RELATED"/>
    <property type="match status" value="1"/>
</dbReference>
<keyword evidence="4" id="KW-0443">Lipid metabolism</keyword>
<dbReference type="AlphaFoldDB" id="A0A814ENQ9"/>
<protein>
    <recommendedName>
        <fullName evidence="5">LRAT domain-containing protein</fullName>
    </recommendedName>
</protein>
<dbReference type="PANTHER" id="PTHR13943:SF77">
    <property type="entry name" value="LRAT DOMAIN-CONTAINING PROTEIN"/>
    <property type="match status" value="1"/>
</dbReference>
<dbReference type="InterPro" id="IPR038765">
    <property type="entry name" value="Papain-like_cys_pep_sf"/>
</dbReference>
<dbReference type="Pfam" id="PF04970">
    <property type="entry name" value="LRAT"/>
    <property type="match status" value="1"/>
</dbReference>
<dbReference type="InterPro" id="IPR007053">
    <property type="entry name" value="LRAT_dom"/>
</dbReference>
<keyword evidence="7" id="KW-1185">Reference proteome</keyword>
<proteinExistence type="inferred from homology"/>
<dbReference type="InterPro" id="IPR051496">
    <property type="entry name" value="H-rev107_PLA/AT"/>
</dbReference>
<reference evidence="6" key="1">
    <citation type="submission" date="2021-02" db="EMBL/GenBank/DDBJ databases">
        <authorList>
            <person name="Nowell W R."/>
        </authorList>
    </citation>
    <scope>NUCLEOTIDE SEQUENCE</scope>
    <source>
        <strain evidence="6">Ploen Becks lab</strain>
    </source>
</reference>
<dbReference type="OrthoDB" id="421951at2759"/>
<dbReference type="PROSITE" id="PS51934">
    <property type="entry name" value="LRAT"/>
    <property type="match status" value="1"/>
</dbReference>
<dbReference type="GO" id="GO:0005737">
    <property type="term" value="C:cytoplasm"/>
    <property type="evidence" value="ECO:0007669"/>
    <property type="project" value="TreeGrafter"/>
</dbReference>
<dbReference type="Proteomes" id="UP000663879">
    <property type="component" value="Unassembled WGS sequence"/>
</dbReference>
<evidence type="ECO:0000259" key="5">
    <source>
        <dbReference type="PROSITE" id="PS51934"/>
    </source>
</evidence>
<evidence type="ECO:0000256" key="3">
    <source>
        <dbReference type="ARBA" id="ARBA00022801"/>
    </source>
</evidence>
<feature type="domain" description="LRAT" evidence="5">
    <location>
        <begin position="55"/>
        <end position="168"/>
    </location>
</feature>